<dbReference type="InterPro" id="IPR019489">
    <property type="entry name" value="Clp_ATPase_C"/>
</dbReference>
<name>A0A2Z5T7J7_9GAMM</name>
<keyword evidence="7" id="KW-0378">Hydrolase</keyword>
<keyword evidence="7" id="KW-0645">Protease</keyword>
<organism evidence="7 8">
    <name type="scientific">endosymbiont of Rhynchophorus ferrugineus</name>
    <dbReference type="NCBI Taxonomy" id="1972133"/>
    <lineage>
        <taxon>Bacteria</taxon>
        <taxon>Pseudomonadati</taxon>
        <taxon>Pseudomonadota</taxon>
        <taxon>Gammaproteobacteria</taxon>
        <taxon>Candidatus Nardonella</taxon>
    </lineage>
</organism>
<evidence type="ECO:0000256" key="3">
    <source>
        <dbReference type="ARBA" id="ARBA00022840"/>
    </source>
</evidence>
<dbReference type="SMART" id="SM01086">
    <property type="entry name" value="ClpB_D2-small"/>
    <property type="match status" value="1"/>
</dbReference>
<dbReference type="OrthoDB" id="9804062at2"/>
<evidence type="ECO:0000259" key="6">
    <source>
        <dbReference type="SMART" id="SM01086"/>
    </source>
</evidence>
<dbReference type="RefSeq" id="WP_148708385.1">
    <property type="nucleotide sequence ID" value="NZ_AP018161.1"/>
</dbReference>
<dbReference type="InterPro" id="IPR003593">
    <property type="entry name" value="AAA+_ATPase"/>
</dbReference>
<dbReference type="EMBL" id="AP018161">
    <property type="protein sequence ID" value="BBA85035.1"/>
    <property type="molecule type" value="Genomic_DNA"/>
</dbReference>
<dbReference type="Pfam" id="PF00004">
    <property type="entry name" value="AAA"/>
    <property type="match status" value="1"/>
</dbReference>
<evidence type="ECO:0000256" key="1">
    <source>
        <dbReference type="ARBA" id="ARBA00009771"/>
    </source>
</evidence>
<keyword evidence="4" id="KW-0143">Chaperone</keyword>
<dbReference type="AlphaFoldDB" id="A0A2Z5T7J7"/>
<keyword evidence="2" id="KW-0547">Nucleotide-binding</keyword>
<gene>
    <name evidence="7" type="primary">hslU</name>
    <name evidence="7" type="ORF">NARRFE1_00850</name>
</gene>
<dbReference type="KEGG" id="eor:NARRFE1_00850"/>
<dbReference type="NCBIfam" id="NF003544">
    <property type="entry name" value="PRK05201.1"/>
    <property type="match status" value="1"/>
</dbReference>
<dbReference type="InterPro" id="IPR027417">
    <property type="entry name" value="P-loop_NTPase"/>
</dbReference>
<feature type="domain" description="AAA+ ATPase" evidence="5">
    <location>
        <begin position="49"/>
        <end position="328"/>
    </location>
</feature>
<accession>A0A2Z5T7J7</accession>
<dbReference type="Proteomes" id="UP000289537">
    <property type="component" value="Chromosome"/>
</dbReference>
<evidence type="ECO:0000256" key="2">
    <source>
        <dbReference type="ARBA" id="ARBA00022741"/>
    </source>
</evidence>
<dbReference type="GO" id="GO:0016887">
    <property type="term" value="F:ATP hydrolysis activity"/>
    <property type="evidence" value="ECO:0007669"/>
    <property type="project" value="InterPro"/>
</dbReference>
<keyword evidence="3" id="KW-0067">ATP-binding</keyword>
<dbReference type="GO" id="GO:0005524">
    <property type="term" value="F:ATP binding"/>
    <property type="evidence" value="ECO:0007669"/>
    <property type="project" value="UniProtKB-KW"/>
</dbReference>
<dbReference type="SMART" id="SM00382">
    <property type="entry name" value="AAA"/>
    <property type="match status" value="1"/>
</dbReference>
<dbReference type="Gene3D" id="1.10.8.60">
    <property type="match status" value="1"/>
</dbReference>
<evidence type="ECO:0000259" key="5">
    <source>
        <dbReference type="SMART" id="SM00382"/>
    </source>
</evidence>
<dbReference type="PANTHER" id="PTHR48102">
    <property type="entry name" value="ATP-DEPENDENT CLP PROTEASE ATP-BINDING SUBUNIT CLPX-LIKE, MITOCHONDRIAL-RELATED"/>
    <property type="match status" value="1"/>
</dbReference>
<protein>
    <submittedName>
        <fullName evidence="7">ATP-dependent protease ATPase subunit HslU</fullName>
    </submittedName>
</protein>
<dbReference type="Gene3D" id="3.40.50.300">
    <property type="entry name" value="P-loop containing nucleotide triphosphate hydrolases"/>
    <property type="match status" value="2"/>
</dbReference>
<dbReference type="InterPro" id="IPR003959">
    <property type="entry name" value="ATPase_AAA_core"/>
</dbReference>
<dbReference type="NCBIfam" id="TIGR00390">
    <property type="entry name" value="hslU"/>
    <property type="match status" value="1"/>
</dbReference>
<dbReference type="Pfam" id="PF07724">
    <property type="entry name" value="AAA_2"/>
    <property type="match status" value="1"/>
</dbReference>
<evidence type="ECO:0000313" key="8">
    <source>
        <dbReference type="Proteomes" id="UP000289537"/>
    </source>
</evidence>
<dbReference type="InterPro" id="IPR004491">
    <property type="entry name" value="HslU"/>
</dbReference>
<evidence type="ECO:0000256" key="4">
    <source>
        <dbReference type="ARBA" id="ARBA00023186"/>
    </source>
</evidence>
<feature type="domain" description="Clp ATPase C-terminal" evidence="6">
    <location>
        <begin position="331"/>
        <end position="425"/>
    </location>
</feature>
<evidence type="ECO:0000313" key="7">
    <source>
        <dbReference type="EMBL" id="BBA85035.1"/>
    </source>
</evidence>
<dbReference type="GO" id="GO:0009376">
    <property type="term" value="C:HslUV protease complex"/>
    <property type="evidence" value="ECO:0007669"/>
    <property type="project" value="InterPro"/>
</dbReference>
<comment type="similarity">
    <text evidence="1">Belongs to the ClpX chaperone family. HslU subfamily.</text>
</comment>
<reference evidence="7 8" key="1">
    <citation type="journal article" date="2017" name="Proc. Natl. Acad. Sci. U.S.A.">
        <title>Small genome symbiont underlies cuticle hardness in beetles.</title>
        <authorList>
            <person name="Anbutsu H."/>
            <person name="Moriyama M."/>
            <person name="Nikoh N."/>
            <person name="Hosokawa T."/>
            <person name="Futahashi R."/>
            <person name="Tanahashi M."/>
            <person name="Meng X.Y."/>
            <person name="Kuriwada T."/>
            <person name="Mori N."/>
            <person name="Oshima K."/>
            <person name="Hattori M."/>
            <person name="Fujie M."/>
            <person name="Satoh N."/>
            <person name="Maeda T."/>
            <person name="Shigenobu S."/>
            <person name="Koga R."/>
            <person name="Fukatsu T."/>
        </authorList>
    </citation>
    <scope>NUCLEOTIDE SEQUENCE [LARGE SCALE GENOMIC DNA]</scope>
    <source>
        <strain evidence="7">NARRFE1</strain>
    </source>
</reference>
<proteinExistence type="inferred from homology"/>
<dbReference type="GO" id="GO:0051603">
    <property type="term" value="P:proteolysis involved in protein catabolic process"/>
    <property type="evidence" value="ECO:0007669"/>
    <property type="project" value="TreeGrafter"/>
</dbReference>
<dbReference type="PANTHER" id="PTHR48102:SF3">
    <property type="entry name" value="ATP-DEPENDENT PROTEASE ATPASE SUBUNIT HSLU"/>
    <property type="match status" value="1"/>
</dbReference>
<sequence>MLKINPKKIVEVLNNYIIGQEEAKKKIAIAIINRLRRTKLKKNIKKEIFPDNILLIGPTGVGKTEIARRISKFLDFPFIRVEATKFTELGYVGKDVESIIKDLSEISFNMIKNKFIKKKSSNIKKKVENKIIDLLIISDFDKSKIDDLSIRTKIKNNLKKKLLENKEIEVVLYNQRPIGIEIISSSELEDTVNQINNIFKNINNKNKIYKLKVKEARTLLIEDELNKIINFEYIKNQSIKLTEEKGIVFIDEIDKICISKNKSINSDISNEGVQKDLLSLVEGSYIKTKYGIINTSYILFIASGAFHDTSPNDLLSEFKGRFPIKVKLHSLTKENLKEILKKPYYSIIKKYELLLSTDNIKIIFSDSAIDYISEITYKKNLEIENLGARRLHSIINKILEDIMFNSEEYKNKNILIDKNYVSKYIKDNINIINKYIL</sequence>
<keyword evidence="8" id="KW-1185">Reference proteome</keyword>
<dbReference type="SUPFAM" id="SSF52540">
    <property type="entry name" value="P-loop containing nucleoside triphosphate hydrolases"/>
    <property type="match status" value="1"/>
</dbReference>
<dbReference type="GO" id="GO:0008233">
    <property type="term" value="F:peptidase activity"/>
    <property type="evidence" value="ECO:0007669"/>
    <property type="project" value="UniProtKB-KW"/>
</dbReference>
<dbReference type="InterPro" id="IPR050052">
    <property type="entry name" value="ATP-dep_Clp_protease_ClpX"/>
</dbReference>
<dbReference type="Pfam" id="PF10431">
    <property type="entry name" value="ClpB_D2-small"/>
    <property type="match status" value="1"/>
</dbReference>